<evidence type="ECO:0000259" key="1">
    <source>
        <dbReference type="Pfam" id="PF17389"/>
    </source>
</evidence>
<feature type="domain" description="Alpha-L-rhamnosidase six-hairpin glycosidase" evidence="1">
    <location>
        <begin position="366"/>
        <end position="486"/>
    </location>
</feature>
<dbReference type="SUPFAM" id="SSF48208">
    <property type="entry name" value="Six-hairpin glycosidases"/>
    <property type="match status" value="1"/>
</dbReference>
<dbReference type="AlphaFoldDB" id="A0A1T2X779"/>
<dbReference type="Gene3D" id="1.50.10.10">
    <property type="match status" value="1"/>
</dbReference>
<protein>
    <submittedName>
        <fullName evidence="2">Glycogen debranching protein</fullName>
    </submittedName>
</protein>
<dbReference type="InterPro" id="IPR012341">
    <property type="entry name" value="6hp_glycosidase-like_sf"/>
</dbReference>
<dbReference type="InterPro" id="IPR035396">
    <property type="entry name" value="Bac_rhamnosid6H"/>
</dbReference>
<comment type="caution">
    <text evidence="2">The sequence shown here is derived from an EMBL/GenBank/DDBJ whole genome shotgun (WGS) entry which is preliminary data.</text>
</comment>
<sequence length="730" mass="82996">MASITNRYPFKVYLNAGEYMKVNGTQDGYFPDFGHHVVNEMGGLWLHPIKLLDGFWLKVSDLDRNLAVWSKADLFENFPWGSRFHYDHGLGHIPIEINRVQFAPEREKGFVVTYEIHNYADRSTRLSLELLARTDLFPVWFSNEIGIHDGKEDIAEILSSRTVLAKDCDHEWYTMVGTDLPGDQVDVGQELYGPEFTSGNGTGLKFETGVTLEAGERLTFHLFIAGSYTSREECEQTYAALSTSHERLLREKQDIYQSIAERAQLVIEGEAKLNEVFMWTKWNNQWLIQNVDGIGRGLSAGSPHYPWWFGCDNSYSLQGVLAIGDHQLVRDTLELLKRKSLETNGNGRIVHEITTMGAVSNPGNTQETAHFIAFVWEMYRWIGDTDLLREYYDICVQGLQWLLQEMDPDGDLLPSGYGIIEIAGLNMELIDSAVYTVKAVEALMHMSDALQDQAKHEEYKVLYERIRRVVDDIYWSESEGLYTDAVAAKKDIVPKVDYMVSIAEKHGIEGYREYIEGMLAQETDENKERGWLINKNWVIVTPMEANIADPERARRALENMRNDDFIGEYGTYLAAMYKQGMMTISTGVHAVAEVTYGNGDAALALLERMQKSFSMVLPGSMSEMSPDYGCAVQAWTVYAMAVPIIRHFFGVQPEAYKQYIRLEPVIPAKWEGKQLQLNQVLIGDATFDISMKMVEGSLSLEIQNPSAWTFHVVWNGNNIESSEKLIQLVL</sequence>
<evidence type="ECO:0000313" key="3">
    <source>
        <dbReference type="Proteomes" id="UP000190188"/>
    </source>
</evidence>
<dbReference type="GO" id="GO:0005975">
    <property type="term" value="P:carbohydrate metabolic process"/>
    <property type="evidence" value="ECO:0007669"/>
    <property type="project" value="InterPro"/>
</dbReference>
<dbReference type="STRING" id="1324314.BVG16_20650"/>
<proteinExistence type="predicted"/>
<organism evidence="2 3">
    <name type="scientific">Paenibacillus selenitireducens</name>
    <dbReference type="NCBI Taxonomy" id="1324314"/>
    <lineage>
        <taxon>Bacteria</taxon>
        <taxon>Bacillati</taxon>
        <taxon>Bacillota</taxon>
        <taxon>Bacilli</taxon>
        <taxon>Bacillales</taxon>
        <taxon>Paenibacillaceae</taxon>
        <taxon>Paenibacillus</taxon>
    </lineage>
</organism>
<keyword evidence="3" id="KW-1185">Reference proteome</keyword>
<reference evidence="2 3" key="1">
    <citation type="submission" date="2017-01" db="EMBL/GenBank/DDBJ databases">
        <title>Genome analysis of Paenibacillus selenitrireducens ES3-24.</title>
        <authorList>
            <person name="Xu D."/>
            <person name="Yao R."/>
            <person name="Zheng S."/>
        </authorList>
    </citation>
    <scope>NUCLEOTIDE SEQUENCE [LARGE SCALE GENOMIC DNA]</scope>
    <source>
        <strain evidence="2 3">ES3-24</strain>
    </source>
</reference>
<dbReference type="RefSeq" id="WP_078501073.1">
    <property type="nucleotide sequence ID" value="NZ_MSZX01000008.1"/>
</dbReference>
<evidence type="ECO:0000313" key="2">
    <source>
        <dbReference type="EMBL" id="OPA75741.1"/>
    </source>
</evidence>
<dbReference type="EMBL" id="MSZX01000008">
    <property type="protein sequence ID" value="OPA75741.1"/>
    <property type="molecule type" value="Genomic_DNA"/>
</dbReference>
<dbReference type="InterPro" id="IPR008928">
    <property type="entry name" value="6-hairpin_glycosidase_sf"/>
</dbReference>
<dbReference type="OrthoDB" id="49490at2"/>
<accession>A0A1T2X779</accession>
<name>A0A1T2X779_9BACL</name>
<dbReference type="Pfam" id="PF17389">
    <property type="entry name" value="Bac_rhamnosid6H"/>
    <property type="match status" value="1"/>
</dbReference>
<gene>
    <name evidence="2" type="ORF">BVG16_20650</name>
</gene>
<dbReference type="Proteomes" id="UP000190188">
    <property type="component" value="Unassembled WGS sequence"/>
</dbReference>